<dbReference type="SUPFAM" id="SSF54637">
    <property type="entry name" value="Thioesterase/thiol ester dehydrase-isomerase"/>
    <property type="match status" value="2"/>
</dbReference>
<evidence type="ECO:0000256" key="13">
    <source>
        <dbReference type="ARBA" id="ARBA00023033"/>
    </source>
</evidence>
<evidence type="ECO:0000256" key="4">
    <source>
        <dbReference type="ARBA" id="ARBA00022617"/>
    </source>
</evidence>
<dbReference type="InterPro" id="IPR032088">
    <property type="entry name" value="SAT"/>
</dbReference>
<name>A0A4E9EES4_GIBZA</name>
<keyword evidence="4" id="KW-0349">Heme</keyword>
<dbReference type="GO" id="GO:0016020">
    <property type="term" value="C:membrane"/>
    <property type="evidence" value="ECO:0007669"/>
    <property type="project" value="UniProtKB-SubCell"/>
</dbReference>
<dbReference type="Gene3D" id="6.10.60.10">
    <property type="match status" value="1"/>
</dbReference>
<evidence type="ECO:0000256" key="11">
    <source>
        <dbReference type="ARBA" id="ARBA00023002"/>
    </source>
</evidence>
<gene>
    <name evidence="19" type="ORF">FUG_LOCUS431349</name>
</gene>
<dbReference type="Pfam" id="PF00067">
    <property type="entry name" value="p450"/>
    <property type="match status" value="1"/>
</dbReference>
<dbReference type="CDD" id="cd11061">
    <property type="entry name" value="CYP67-like"/>
    <property type="match status" value="1"/>
</dbReference>
<evidence type="ECO:0000256" key="16">
    <source>
        <dbReference type="SAM" id="MobiDB-lite"/>
    </source>
</evidence>
<dbReference type="CDD" id="cd03447">
    <property type="entry name" value="FAS_MaoC"/>
    <property type="match status" value="1"/>
</dbReference>
<evidence type="ECO:0000256" key="1">
    <source>
        <dbReference type="ARBA" id="ARBA00001971"/>
    </source>
</evidence>
<accession>A0A4E9EES4</accession>
<dbReference type="InterPro" id="IPR017972">
    <property type="entry name" value="Cyt_P450_CS"/>
</dbReference>
<organism evidence="19">
    <name type="scientific">Gibberella zeae</name>
    <name type="common">Wheat head blight fungus</name>
    <name type="synonym">Fusarium graminearum</name>
    <dbReference type="NCBI Taxonomy" id="5518"/>
    <lineage>
        <taxon>Eukaryota</taxon>
        <taxon>Fungi</taxon>
        <taxon>Dikarya</taxon>
        <taxon>Ascomycota</taxon>
        <taxon>Pezizomycotina</taxon>
        <taxon>Sordariomycetes</taxon>
        <taxon>Hypocreomycetidae</taxon>
        <taxon>Hypocreales</taxon>
        <taxon>Nectriaceae</taxon>
        <taxon>Fusarium</taxon>
    </lineage>
</organism>
<dbReference type="InterPro" id="IPR041099">
    <property type="entry name" value="FAS1_N"/>
</dbReference>
<evidence type="ECO:0000259" key="18">
    <source>
        <dbReference type="SMART" id="SM00827"/>
    </source>
</evidence>
<dbReference type="GO" id="GO:0016705">
    <property type="term" value="F:oxidoreductase activity, acting on paired donors, with incorporation or reduction of molecular oxygen"/>
    <property type="evidence" value="ECO:0007669"/>
    <property type="project" value="InterPro"/>
</dbReference>
<feature type="region of interest" description="Disordered" evidence="16">
    <location>
        <begin position="539"/>
        <end position="567"/>
    </location>
</feature>
<keyword evidence="7" id="KW-0479">Metal-binding</keyword>
<dbReference type="InterPro" id="IPR014043">
    <property type="entry name" value="Acyl_transferase_dom"/>
</dbReference>
<dbReference type="GO" id="GO:0006633">
    <property type="term" value="P:fatty acid biosynthetic process"/>
    <property type="evidence" value="ECO:0007669"/>
    <property type="project" value="InterPro"/>
</dbReference>
<dbReference type="InterPro" id="IPR040883">
    <property type="entry name" value="FAS_meander"/>
</dbReference>
<keyword evidence="10 17" id="KW-1133">Transmembrane helix</keyword>
<dbReference type="Gene3D" id="3.20.20.70">
    <property type="entry name" value="Aldolase class I"/>
    <property type="match status" value="1"/>
</dbReference>
<dbReference type="PANTHER" id="PTHR10982:SF21">
    <property type="entry name" value="FATTY ACID SYNTHASE SUBUNIT BETA"/>
    <property type="match status" value="1"/>
</dbReference>
<dbReference type="InterPro" id="IPR001227">
    <property type="entry name" value="Ac_transferase_dom_sf"/>
</dbReference>
<dbReference type="Pfam" id="PF17951">
    <property type="entry name" value="FAS_meander"/>
    <property type="match status" value="1"/>
</dbReference>
<dbReference type="GO" id="GO:0004318">
    <property type="term" value="F:enoyl-[acyl-carrier-protein] reductase (NADH) activity"/>
    <property type="evidence" value="ECO:0007669"/>
    <property type="project" value="InterPro"/>
</dbReference>
<dbReference type="Pfam" id="PF01575">
    <property type="entry name" value="MaoC_dehydratas"/>
    <property type="match status" value="1"/>
</dbReference>
<dbReference type="InterPro" id="IPR001128">
    <property type="entry name" value="Cyt_P450"/>
</dbReference>
<dbReference type="SMART" id="SM00827">
    <property type="entry name" value="PKS_AT"/>
    <property type="match status" value="1"/>
</dbReference>
<dbReference type="GO" id="GO:0020037">
    <property type="term" value="F:heme binding"/>
    <property type="evidence" value="ECO:0007669"/>
    <property type="project" value="InterPro"/>
</dbReference>
<evidence type="ECO:0000256" key="2">
    <source>
        <dbReference type="ARBA" id="ARBA00004370"/>
    </source>
</evidence>
<dbReference type="Gene3D" id="1.20.1050.120">
    <property type="match status" value="1"/>
</dbReference>
<dbReference type="Pfam" id="PF08354">
    <property type="entry name" value="Fas1-AflB-like_hel"/>
    <property type="match status" value="1"/>
</dbReference>
<sequence>MAPFSYSNILAAPTRIILFSIGIPTAVLAFCVIAVIVYRLWFHPLAKYPGPFLARISNIHSGYHAWRGSLHIDMLRCHNKYGPFVRYSHNKLLVNTATGLKNIYNSSANVEKSPYYKAMQHRAPNVLTAVDKKAHGMRRRILSQGLSDSSTRAFGNTIKKHIERLCQEIEGHSDPNTQWSESYDMARWFSYLTFDIMADVVFGQPYNLLGNSEYRYVVDSIEGSNIRTGVLIQAPEAYTWRLDKRLFPASIRHRNTFVKFISSLVQERLTTKPLERDDIISHLLTAKDSETGQGFTKNEVAAESSTLIVAGTDTSSTALAATLFYLTQYPNMYRRAVAEVRSSFAKSQDVKLGRALNECVFTRACIEESMRLSPPAASALWRRVQVGGQTVDGHAIQAGCNIGVCIYAIHHNELYYPDPFVFNPDRWLQNDKQAQSAFSPFSVGPRSCIGKGFAMAELMLAVATILVKFDIRRAPGDQGCIGQGHLEGEDGRRMVDEYQLHDHVTAFKQGPVLQFRRRDTVVQSEAEYTTNTCMMFPGDMESKASSMNGDQPSSPTPSSSTSVTIPTYTPTSMYDQELQFSRSVAKHVYEAAATLRAAFLCGFQPYTDVASFAHDETVSQLHYWSSFISFVNDPANNQAFTRMDILEVTRALVQCAEDTVLAGNDIHMIVAHLQIPQSEKRRIIKTFITANSMLGDQPGVEVSNLVRSSLDGESTVYVIFGGQGNGDGYFAELAELYEVYQPLVGDLVRSASDLFRHLTDKMDVNDCFSEGMELMAWIDKDNDTPIPSRPYLLSSAISFPLITLLQLLHFKISFHYSGCSFKDIQRFLAGVTGHSQGIIAAAAIAAVDSPASFHELSLQAMTVSFSMGVRIHQYYGPQVLPQLITEACLAEGKPIPTPMLSVRGLSIETLATTIQDLNKSLPRTKVQLEVGLRNNDSNYVITGDPMSLRGLCTHFDHKKKALDIVYQFLPAAAPYHNSYLSIAASRAIEDCQEIILRGCDLKMPVFSTVDGSDLRNNEGANLVPDLIRMVCCQVVNWPAALNMPGATHILDFGPGGAQGVGVLANSMKAGQGVRVIHATVLNGLNTELGYKPDLFDRSRKASERVSKPQPWVNSFQPTLTRFTENKLVVSTRFTRLFLQPPIMVAAMTPTTTSWDFVAAVMKAGFHAELACGGFHDRDSLSAAITAIANQVEPGTGITCNVIYSSPTSLRWQIDELEKLVAAGYQIDGLSIGAGVPSVEVVQGYVERLQLQHIALKPGSTEAIERTLKIAKALQPLPVVLQWTGGRGGGHHSNQDFHAPLISMYGKIRAQDNVVLVVGSGFGGPSDTLPYITGKWASDMGLPPMPVDGILLGSRVMVAKEAHTSTEAKHLIVATKGAPDDEWSGTYSRPTGGVLSVISEMSQPIHKIATRAVRLWHELDQTIFHLGPKERVAEITRRRDEIIRRLNHDYHRVWFGCSGPTRDPVELDEMTYSEVLHRFVELAYVTAENRWVHLSWKKLFSELLTRTMSRLHRTSDSRSETLVDDLDDPYSTLATLTDASAQLITYEDSIYFLQLFRRRGQKPVPFIPVLDADFETWFKKDSLWQSEDIAAVPNHDAQRVCILHGPVAAQYSTKVDEPVGEILGNIHTAWVTAILQTHYQGQSELVPVFDNSPFHASQVESSKTNTELSTPPLNHGLWTLEQWIVHIVQSRDKNLNWAKALLASPRVLCGRRLVPNPFITTLSGLRSMDIHVAETTKTGVGAGFTFFKIPLEETHQDLLDLTLQSNNEISIQISHYPTLQSAPITLTHHMSCQLSKLAMNKSLSDRSTMIRDFYRRIWLGTSHESSHKSIYDKFECEPYTVTADAIRKYNDCTRLPTSMPPTSWATSEVPLDFAVVIAWKALVKPLFSRELEADILKLLHVSNEITLHSDHSPPMVHDVLHTESQVTEVVLQPSGKMVQVEAHVFRGKSCILDLKTRFLLVGNDTHRDHLFRRSILPPSEILLEDEISAMQLVQSSWFQPLSDTSDLVGKRVVFQLEDLMQFHENGQIRCHQITGCAMLDGSIVGNCYLETPDDAYLSLMENILSQQTGSSSQPAIFETPLVLFEEQEISFTAPTCEQTIAYSAASGDSNPIHVSPVFASLAGLSSPIVHGMHISADVLQIVYTWLCASSMSRLKKSHVLFAGKVCAGDRLAVSMKHTAMHRGLRVVEVQIHKNMAEELVFVGTYEIEQPPTALVFTGQGSQKKGMGMDLRDKSAAARRIWDTADDHFQHEYGFRITDIVRHDPPSLTVHFGGVHGRRVRSNYMALTYERVASDGQIIEAKLFPTINENTTKYVFSSESGLLSSTQFTQPALGLMELAIMADLEARQLIPSNVTFAGHSLGEYSALMAVGHIMPLEVFISTVFYRGLVMQSTVTYDHHRRSKYAMCAVDPTRVSTDFDGQKLGWLVTQIASEGQWLLEVVNHNVIDSQYVCAGEAIALHCLGVVLDRIHYASKSFFDDGSFDLTDCIRESVKEIRKDRSKVVLSRSKASIPLKGLDVPFHSSHLRSGVDPFRRRLQRSIKLDNASPTKLIGRYIPNLTGKPFEVTRQYFNEVLRLTGSIPIQQALESWDRVASTI</sequence>
<dbReference type="Gene3D" id="3.10.129.10">
    <property type="entry name" value="Hotdog Thioesterase"/>
    <property type="match status" value="1"/>
</dbReference>
<evidence type="ECO:0000256" key="3">
    <source>
        <dbReference type="ARBA" id="ARBA00010617"/>
    </source>
</evidence>
<evidence type="ECO:0000313" key="19">
    <source>
        <dbReference type="EMBL" id="VIO61217.1"/>
    </source>
</evidence>
<comment type="similarity">
    <text evidence="3">Belongs to the cytochrome P450 family.</text>
</comment>
<dbReference type="PANTHER" id="PTHR10982">
    <property type="entry name" value="MALONYL COA-ACYL CARRIER PROTEIN TRANSACYLASE"/>
    <property type="match status" value="1"/>
</dbReference>
<dbReference type="GO" id="GO:0005506">
    <property type="term" value="F:iron ion binding"/>
    <property type="evidence" value="ECO:0007669"/>
    <property type="project" value="InterPro"/>
</dbReference>
<keyword evidence="8" id="KW-0378">Hydrolase</keyword>
<dbReference type="InterPro" id="IPR050830">
    <property type="entry name" value="Fungal_FAS"/>
</dbReference>
<dbReference type="InterPro" id="IPR002539">
    <property type="entry name" value="MaoC-like_dom"/>
</dbReference>
<dbReference type="PROSITE" id="PS00086">
    <property type="entry name" value="CYTOCHROME_P450"/>
    <property type="match status" value="1"/>
</dbReference>
<dbReference type="InterPro" id="IPR003965">
    <property type="entry name" value="Fatty_acid_synthase"/>
</dbReference>
<dbReference type="PRINTS" id="PR01483">
    <property type="entry name" value="FASYNTHASE"/>
</dbReference>
<evidence type="ECO:0000256" key="7">
    <source>
        <dbReference type="ARBA" id="ARBA00022723"/>
    </source>
</evidence>
<evidence type="ECO:0000256" key="15">
    <source>
        <dbReference type="ARBA" id="ARBA00023180"/>
    </source>
</evidence>
<keyword evidence="13" id="KW-0503">Monooxygenase</keyword>
<dbReference type="Gene3D" id="1.10.630.10">
    <property type="entry name" value="Cytochrome P450"/>
    <property type="match status" value="1"/>
</dbReference>
<dbReference type="Gene3D" id="3.30.70.3320">
    <property type="match status" value="1"/>
</dbReference>
<evidence type="ECO:0000256" key="9">
    <source>
        <dbReference type="ARBA" id="ARBA00022857"/>
    </source>
</evidence>
<evidence type="ECO:0000256" key="14">
    <source>
        <dbReference type="ARBA" id="ARBA00023136"/>
    </source>
</evidence>
<dbReference type="InterPro" id="IPR013785">
    <property type="entry name" value="Aldolase_TIM"/>
</dbReference>
<evidence type="ECO:0000256" key="8">
    <source>
        <dbReference type="ARBA" id="ARBA00022801"/>
    </source>
</evidence>
<dbReference type="Pfam" id="PF00698">
    <property type="entry name" value="Acyl_transf_1"/>
    <property type="match status" value="1"/>
</dbReference>
<keyword evidence="15" id="KW-0325">Glycoprotein</keyword>
<evidence type="ECO:0000256" key="10">
    <source>
        <dbReference type="ARBA" id="ARBA00022989"/>
    </source>
</evidence>
<dbReference type="InterPro" id="IPR036396">
    <property type="entry name" value="Cyt_P450_sf"/>
</dbReference>
<dbReference type="GO" id="GO:0004497">
    <property type="term" value="F:monooxygenase activity"/>
    <property type="evidence" value="ECO:0007669"/>
    <property type="project" value="UniProtKB-KW"/>
</dbReference>
<dbReference type="Pfam" id="PF17828">
    <property type="entry name" value="FAS_N"/>
    <property type="match status" value="1"/>
</dbReference>
<keyword evidence="12" id="KW-0408">Iron</keyword>
<dbReference type="GO" id="GO:0005835">
    <property type="term" value="C:fatty acid synthase complex"/>
    <property type="evidence" value="ECO:0007669"/>
    <property type="project" value="InterPro"/>
</dbReference>
<keyword evidence="11" id="KW-0560">Oxidoreductase</keyword>
<dbReference type="Pfam" id="PF16073">
    <property type="entry name" value="SAT"/>
    <property type="match status" value="1"/>
</dbReference>
<comment type="cofactor">
    <cofactor evidence="1">
        <name>heme</name>
        <dbReference type="ChEBI" id="CHEBI:30413"/>
    </cofactor>
</comment>
<feature type="compositionally biased region" description="Low complexity" evidence="16">
    <location>
        <begin position="552"/>
        <end position="567"/>
    </location>
</feature>
<keyword evidence="14 17" id="KW-0472">Membrane</keyword>
<dbReference type="Gene3D" id="1.20.930.70">
    <property type="match status" value="1"/>
</dbReference>
<evidence type="ECO:0000256" key="12">
    <source>
        <dbReference type="ARBA" id="ARBA00023004"/>
    </source>
</evidence>
<dbReference type="SUPFAM" id="SSF52151">
    <property type="entry name" value="FabD/lysophospholipase-like"/>
    <property type="match status" value="2"/>
</dbReference>
<dbReference type="FunFam" id="1.10.630.10:FF:000063">
    <property type="entry name" value="Cytochrome P450 monooxygenase"/>
    <property type="match status" value="1"/>
</dbReference>
<feature type="transmembrane region" description="Helical" evidence="17">
    <location>
        <begin position="16"/>
        <end position="38"/>
    </location>
</feature>
<evidence type="ECO:0000256" key="6">
    <source>
        <dbReference type="ARBA" id="ARBA00022692"/>
    </source>
</evidence>
<keyword evidence="9" id="KW-0521">NADP</keyword>
<dbReference type="Gene3D" id="3.30.1120.100">
    <property type="match status" value="1"/>
</dbReference>
<reference evidence="19" key="1">
    <citation type="submission" date="2019-04" db="EMBL/GenBank/DDBJ databases">
        <authorList>
            <person name="Melise S."/>
            <person name="Noan J."/>
            <person name="Okalmin O."/>
        </authorList>
    </citation>
    <scope>NUCLEOTIDE SEQUENCE</scope>
    <source>
        <strain evidence="19">FN9</strain>
    </source>
</reference>
<dbReference type="GO" id="GO:1902181">
    <property type="term" value="P:verruculogen biosynthetic process"/>
    <property type="evidence" value="ECO:0007669"/>
    <property type="project" value="UniProtKB-ARBA"/>
</dbReference>
<comment type="subcellular location">
    <subcellularLocation>
        <location evidence="2">Membrane</location>
    </subcellularLocation>
</comment>
<evidence type="ECO:0000256" key="5">
    <source>
        <dbReference type="ARBA" id="ARBA00022679"/>
    </source>
</evidence>
<dbReference type="Gene3D" id="3.30.70.3330">
    <property type="match status" value="1"/>
</dbReference>
<protein>
    <recommendedName>
        <fullName evidence="18">Malonyl-CoA:ACP transacylase (MAT) domain-containing protein</fullName>
    </recommendedName>
</protein>
<keyword evidence="5" id="KW-0808">Transferase</keyword>
<proteinExistence type="inferred from homology"/>
<dbReference type="GO" id="GO:0004312">
    <property type="term" value="F:fatty acid synthase activity"/>
    <property type="evidence" value="ECO:0007669"/>
    <property type="project" value="InterPro"/>
</dbReference>
<dbReference type="Gene3D" id="3.40.366.10">
    <property type="entry name" value="Malonyl-Coenzyme A Acyl Carrier Protein, domain 2"/>
    <property type="match status" value="3"/>
</dbReference>
<dbReference type="SUPFAM" id="SSF51412">
    <property type="entry name" value="Inosine monophosphate dehydrogenase (IMPDH)"/>
    <property type="match status" value="1"/>
</dbReference>
<evidence type="ECO:0000256" key="17">
    <source>
        <dbReference type="SAM" id="Phobius"/>
    </source>
</evidence>
<dbReference type="GO" id="GO:0019171">
    <property type="term" value="F:(3R)-hydroxyacyl-[acyl-carrier-protein] dehydratase activity"/>
    <property type="evidence" value="ECO:0007669"/>
    <property type="project" value="InterPro"/>
</dbReference>
<dbReference type="SUPFAM" id="SSF48264">
    <property type="entry name" value="Cytochrome P450"/>
    <property type="match status" value="1"/>
</dbReference>
<dbReference type="InterPro" id="IPR029069">
    <property type="entry name" value="HotDog_dom_sf"/>
</dbReference>
<dbReference type="InterPro" id="IPR016035">
    <property type="entry name" value="Acyl_Trfase/lysoPLipase"/>
</dbReference>
<feature type="domain" description="Malonyl-CoA:ACP transacylase (MAT)" evidence="18">
    <location>
        <begin position="2214"/>
        <end position="2589"/>
    </location>
</feature>
<dbReference type="InterPro" id="IPR013565">
    <property type="entry name" value="Fas1/AflB-like_central"/>
</dbReference>
<keyword evidence="6 17" id="KW-0812">Transmembrane</keyword>
<dbReference type="GO" id="GO:0016787">
    <property type="term" value="F:hydrolase activity"/>
    <property type="evidence" value="ECO:0007669"/>
    <property type="project" value="UniProtKB-KW"/>
</dbReference>
<dbReference type="EMBL" id="CAAKMV010000152">
    <property type="protein sequence ID" value="VIO61217.1"/>
    <property type="molecule type" value="Genomic_DNA"/>
</dbReference>